<feature type="domain" description="N-acetyltransferase" evidence="1">
    <location>
        <begin position="3"/>
        <end position="158"/>
    </location>
</feature>
<name>A0A6N8FRV9_9BACI</name>
<reference evidence="2 3" key="1">
    <citation type="submission" date="2019-11" db="EMBL/GenBank/DDBJ databases">
        <authorList>
            <person name="Li X."/>
        </authorList>
    </citation>
    <scope>NUCLEOTIDE SEQUENCE [LARGE SCALE GENOMIC DNA]</scope>
    <source>
        <strain evidence="2 3">L9</strain>
    </source>
</reference>
<evidence type="ECO:0000259" key="1">
    <source>
        <dbReference type="PROSITE" id="PS51186"/>
    </source>
</evidence>
<dbReference type="CDD" id="cd04301">
    <property type="entry name" value="NAT_SF"/>
    <property type="match status" value="1"/>
</dbReference>
<dbReference type="PANTHER" id="PTHR43617">
    <property type="entry name" value="L-AMINO ACID N-ACETYLTRANSFERASE"/>
    <property type="match status" value="1"/>
</dbReference>
<gene>
    <name evidence="2" type="ORF">GMD78_19815</name>
</gene>
<sequence>MKIEVRQEHPKDYKTIEQVVKLAFEDVEQSDHTEHQLVARLRNSEAYIPELALVANNDTEELIGHILLTKIKIKNDNQQVDSLALAPVSVSPEYQNKGVGIHLVTNALKKAKDLGYQSVIVLGHPKYYPKFGFKRASMWGIKAPFLVADEVFMALELHENSLENVSGVVEYSSAF</sequence>
<comment type="caution">
    <text evidence="2">The sequence shown here is derived from an EMBL/GenBank/DDBJ whole genome shotgun (WGS) entry which is preliminary data.</text>
</comment>
<keyword evidence="3" id="KW-1185">Reference proteome</keyword>
<dbReference type="PROSITE" id="PS51186">
    <property type="entry name" value="GNAT"/>
    <property type="match status" value="1"/>
</dbReference>
<dbReference type="GO" id="GO:0016747">
    <property type="term" value="F:acyltransferase activity, transferring groups other than amino-acyl groups"/>
    <property type="evidence" value="ECO:0007669"/>
    <property type="project" value="InterPro"/>
</dbReference>
<dbReference type="EMBL" id="WOCA01000025">
    <property type="protein sequence ID" value="MUK90608.1"/>
    <property type="molecule type" value="Genomic_DNA"/>
</dbReference>
<dbReference type="Gene3D" id="3.40.630.30">
    <property type="match status" value="1"/>
</dbReference>
<organism evidence="2 3">
    <name type="scientific">Ornithinibacillus caprae</name>
    <dbReference type="NCBI Taxonomy" id="2678566"/>
    <lineage>
        <taxon>Bacteria</taxon>
        <taxon>Bacillati</taxon>
        <taxon>Bacillota</taxon>
        <taxon>Bacilli</taxon>
        <taxon>Bacillales</taxon>
        <taxon>Bacillaceae</taxon>
        <taxon>Ornithinibacillus</taxon>
    </lineage>
</organism>
<dbReference type="InterPro" id="IPR000182">
    <property type="entry name" value="GNAT_dom"/>
</dbReference>
<dbReference type="AlphaFoldDB" id="A0A6N8FRV9"/>
<dbReference type="Proteomes" id="UP000469125">
    <property type="component" value="Unassembled WGS sequence"/>
</dbReference>
<dbReference type="RefSeq" id="WP_155671563.1">
    <property type="nucleotide sequence ID" value="NZ_WOCA01000025.1"/>
</dbReference>
<dbReference type="InterPro" id="IPR050276">
    <property type="entry name" value="MshD_Acetyltransferase"/>
</dbReference>
<dbReference type="SUPFAM" id="SSF55729">
    <property type="entry name" value="Acyl-CoA N-acyltransferases (Nat)"/>
    <property type="match status" value="1"/>
</dbReference>
<evidence type="ECO:0000313" key="3">
    <source>
        <dbReference type="Proteomes" id="UP000469125"/>
    </source>
</evidence>
<dbReference type="Pfam" id="PF13527">
    <property type="entry name" value="Acetyltransf_9"/>
    <property type="match status" value="1"/>
</dbReference>
<dbReference type="InterPro" id="IPR016181">
    <property type="entry name" value="Acyl_CoA_acyltransferase"/>
</dbReference>
<dbReference type="PANTHER" id="PTHR43617:SF2">
    <property type="entry name" value="UPF0039 PROTEIN SLL0451"/>
    <property type="match status" value="1"/>
</dbReference>
<evidence type="ECO:0000313" key="2">
    <source>
        <dbReference type="EMBL" id="MUK90608.1"/>
    </source>
</evidence>
<proteinExistence type="predicted"/>
<protein>
    <submittedName>
        <fullName evidence="2">GNAT family N-acetyltransferase</fullName>
    </submittedName>
</protein>
<keyword evidence="2" id="KW-0808">Transferase</keyword>
<accession>A0A6N8FRV9</accession>